<dbReference type="EMBL" id="CP109546">
    <property type="protein sequence ID" value="WTZ13257.1"/>
    <property type="molecule type" value="Genomic_DNA"/>
</dbReference>
<proteinExistence type="predicted"/>
<accession>A0AAU3I6E8</accession>
<evidence type="ECO:0008006" key="2">
    <source>
        <dbReference type="Google" id="ProtNLM"/>
    </source>
</evidence>
<organism evidence="1">
    <name type="scientific">Streptomyces sp. NBC_01393</name>
    <dbReference type="NCBI Taxonomy" id="2903851"/>
    <lineage>
        <taxon>Bacteria</taxon>
        <taxon>Bacillati</taxon>
        <taxon>Actinomycetota</taxon>
        <taxon>Actinomycetes</taxon>
        <taxon>Kitasatosporales</taxon>
        <taxon>Streptomycetaceae</taxon>
        <taxon>Streptomyces</taxon>
    </lineage>
</organism>
<gene>
    <name evidence="1" type="ORF">OG699_38000</name>
</gene>
<protein>
    <recommendedName>
        <fullName evidence="2">Resolvase/invertase-type recombinase catalytic domain-containing protein</fullName>
    </recommendedName>
</protein>
<name>A0AAU3I6E8_9ACTN</name>
<sequence>MRNLTDAMLWRDTRPEADKEAEKLTPAAHRMGYQVVVRPTRRRHGNRVYSEPPYGLFLEPRDS</sequence>
<reference evidence="1" key="1">
    <citation type="submission" date="2022-10" db="EMBL/GenBank/DDBJ databases">
        <title>The complete genomes of actinobacterial strains from the NBC collection.</title>
        <authorList>
            <person name="Joergensen T.S."/>
            <person name="Alvarez Arevalo M."/>
            <person name="Sterndorff E.B."/>
            <person name="Faurdal D."/>
            <person name="Vuksanovic O."/>
            <person name="Mourched A.-S."/>
            <person name="Charusanti P."/>
            <person name="Shaw S."/>
            <person name="Blin K."/>
            <person name="Weber T."/>
        </authorList>
    </citation>
    <scope>NUCLEOTIDE SEQUENCE</scope>
    <source>
        <strain evidence="1">NBC_01393</strain>
    </source>
</reference>
<dbReference type="AlphaFoldDB" id="A0AAU3I6E8"/>
<evidence type="ECO:0000313" key="1">
    <source>
        <dbReference type="EMBL" id="WTZ13257.1"/>
    </source>
</evidence>